<dbReference type="Gene3D" id="2.40.10.10">
    <property type="entry name" value="Trypsin-like serine proteases"/>
    <property type="match status" value="1"/>
</dbReference>
<evidence type="ECO:0000313" key="8">
    <source>
        <dbReference type="EMBL" id="OIJ99739.1"/>
    </source>
</evidence>
<dbReference type="CDD" id="cd00190">
    <property type="entry name" value="Tryp_SPc"/>
    <property type="match status" value="1"/>
</dbReference>
<dbReference type="PANTHER" id="PTHR24276:SF98">
    <property type="entry name" value="FI18310P1-RELATED"/>
    <property type="match status" value="1"/>
</dbReference>
<dbReference type="PROSITE" id="PS50240">
    <property type="entry name" value="TRYPSIN_DOM"/>
    <property type="match status" value="1"/>
</dbReference>
<dbReference type="GO" id="GO:0006508">
    <property type="term" value="P:proteolysis"/>
    <property type="evidence" value="ECO:0007669"/>
    <property type="project" value="UniProtKB-KW"/>
</dbReference>
<dbReference type="SUPFAM" id="SSF50494">
    <property type="entry name" value="Trypsin-like serine proteases"/>
    <property type="match status" value="1"/>
</dbReference>
<dbReference type="EMBL" id="MLYP01000008">
    <property type="protein sequence ID" value="OIJ99739.1"/>
    <property type="molecule type" value="Genomic_DNA"/>
</dbReference>
<dbReference type="Gene3D" id="2.130.10.130">
    <property type="entry name" value="Integrin alpha, N-terminal"/>
    <property type="match status" value="1"/>
</dbReference>
<dbReference type="InterPro" id="IPR028994">
    <property type="entry name" value="Integrin_alpha_N"/>
</dbReference>
<name>A0A1S2Q0V0_9ACTN</name>
<dbReference type="SMART" id="SM00020">
    <property type="entry name" value="Tryp_SPc"/>
    <property type="match status" value="1"/>
</dbReference>
<reference evidence="8 9" key="1">
    <citation type="submission" date="2016-10" db="EMBL/GenBank/DDBJ databases">
        <title>Genome sequence of Streptomyces sp. MUSC 93.</title>
        <authorList>
            <person name="Lee L.-H."/>
            <person name="Ser H.-L."/>
            <person name="Law J.W.-F."/>
        </authorList>
    </citation>
    <scope>NUCLEOTIDE SEQUENCE [LARGE SCALE GENOMIC DNA]</scope>
    <source>
        <strain evidence="8 9">MUSC 93</strain>
    </source>
</reference>
<evidence type="ECO:0000256" key="6">
    <source>
        <dbReference type="SAM" id="SignalP"/>
    </source>
</evidence>
<feature type="compositionally biased region" description="Low complexity" evidence="5">
    <location>
        <begin position="72"/>
        <end position="81"/>
    </location>
</feature>
<dbReference type="InterPro" id="IPR018114">
    <property type="entry name" value="TRYPSIN_HIS"/>
</dbReference>
<dbReference type="Proteomes" id="UP000179935">
    <property type="component" value="Unassembled WGS sequence"/>
</dbReference>
<dbReference type="InterPro" id="IPR013517">
    <property type="entry name" value="FG-GAP"/>
</dbReference>
<evidence type="ECO:0000256" key="1">
    <source>
        <dbReference type="ARBA" id="ARBA00007664"/>
    </source>
</evidence>
<protein>
    <submittedName>
        <fullName evidence="8">Serine protease</fullName>
    </submittedName>
</protein>
<dbReference type="InterPro" id="IPR006311">
    <property type="entry name" value="TAT_signal"/>
</dbReference>
<keyword evidence="2 6" id="KW-0732">Signal</keyword>
<dbReference type="PRINTS" id="PR00722">
    <property type="entry name" value="CHYMOTRYPSIN"/>
</dbReference>
<feature type="chain" id="PRO_5010338732" evidence="6">
    <location>
        <begin position="34"/>
        <end position="597"/>
    </location>
</feature>
<evidence type="ECO:0000313" key="9">
    <source>
        <dbReference type="Proteomes" id="UP000179935"/>
    </source>
</evidence>
<dbReference type="InterPro" id="IPR001254">
    <property type="entry name" value="Trypsin_dom"/>
</dbReference>
<dbReference type="InterPro" id="IPR050430">
    <property type="entry name" value="Peptidase_S1"/>
</dbReference>
<dbReference type="STRING" id="1428652.BIV24_04240"/>
<feature type="signal peptide" evidence="6">
    <location>
        <begin position="1"/>
        <end position="33"/>
    </location>
</feature>
<organism evidence="8 9">
    <name type="scientific">Streptomyces colonosanans</name>
    <dbReference type="NCBI Taxonomy" id="1428652"/>
    <lineage>
        <taxon>Bacteria</taxon>
        <taxon>Bacillati</taxon>
        <taxon>Actinomycetota</taxon>
        <taxon>Actinomycetes</taxon>
        <taxon>Kitasatosporales</taxon>
        <taxon>Streptomycetaceae</taxon>
        <taxon>Streptomyces</taxon>
    </lineage>
</organism>
<dbReference type="GO" id="GO:0004252">
    <property type="term" value="F:serine-type endopeptidase activity"/>
    <property type="evidence" value="ECO:0007669"/>
    <property type="project" value="InterPro"/>
</dbReference>
<comment type="caution">
    <text evidence="8">The sequence shown here is derived from an EMBL/GenBank/DDBJ whole genome shotgun (WGS) entry which is preliminary data.</text>
</comment>
<dbReference type="InterPro" id="IPR009003">
    <property type="entry name" value="Peptidase_S1_PA"/>
</dbReference>
<feature type="domain" description="Peptidase S1" evidence="7">
    <location>
        <begin position="99"/>
        <end position="346"/>
    </location>
</feature>
<dbReference type="InterPro" id="IPR001314">
    <property type="entry name" value="Peptidase_S1A"/>
</dbReference>
<keyword evidence="4 8" id="KW-0645">Protease</keyword>
<keyword evidence="4" id="KW-0378">Hydrolase</keyword>
<evidence type="ECO:0000256" key="2">
    <source>
        <dbReference type="ARBA" id="ARBA00022729"/>
    </source>
</evidence>
<evidence type="ECO:0000256" key="3">
    <source>
        <dbReference type="ARBA" id="ARBA00023157"/>
    </source>
</evidence>
<proteinExistence type="inferred from homology"/>
<dbReference type="SUPFAM" id="SSF69318">
    <property type="entry name" value="Integrin alpha N-terminal domain"/>
    <property type="match status" value="1"/>
</dbReference>
<gene>
    <name evidence="8" type="ORF">BIV24_04240</name>
</gene>
<dbReference type="PANTHER" id="PTHR24276">
    <property type="entry name" value="POLYSERASE-RELATED"/>
    <property type="match status" value="1"/>
</dbReference>
<keyword evidence="9" id="KW-1185">Reference proteome</keyword>
<dbReference type="Pfam" id="PF00089">
    <property type="entry name" value="Trypsin"/>
    <property type="match status" value="1"/>
</dbReference>
<keyword evidence="4" id="KW-0720">Serine protease</keyword>
<dbReference type="InterPro" id="IPR033116">
    <property type="entry name" value="TRYPSIN_SER"/>
</dbReference>
<dbReference type="PROSITE" id="PS00134">
    <property type="entry name" value="TRYPSIN_HIS"/>
    <property type="match status" value="1"/>
</dbReference>
<comment type="similarity">
    <text evidence="1">Belongs to the peptidase S1 family.</text>
</comment>
<dbReference type="PROSITE" id="PS00135">
    <property type="entry name" value="TRYPSIN_SER"/>
    <property type="match status" value="1"/>
</dbReference>
<dbReference type="RefSeq" id="WP_071364764.1">
    <property type="nucleotide sequence ID" value="NZ_MLYP01000008.1"/>
</dbReference>
<accession>A0A1S2Q0V0</accession>
<dbReference type="OrthoDB" id="1496095at2"/>
<dbReference type="InterPro" id="IPR043504">
    <property type="entry name" value="Peptidase_S1_PA_chymotrypsin"/>
</dbReference>
<keyword evidence="3" id="KW-1015">Disulfide bond</keyword>
<evidence type="ECO:0000259" key="7">
    <source>
        <dbReference type="PROSITE" id="PS50240"/>
    </source>
</evidence>
<dbReference type="PROSITE" id="PS51318">
    <property type="entry name" value="TAT"/>
    <property type="match status" value="1"/>
</dbReference>
<dbReference type="Pfam" id="PF13517">
    <property type="entry name" value="FG-GAP_3"/>
    <property type="match status" value="1"/>
</dbReference>
<evidence type="ECO:0000256" key="4">
    <source>
        <dbReference type="RuleBase" id="RU363034"/>
    </source>
</evidence>
<sequence length="597" mass="62269">MASSSRRPHLALPAAAAALALGGAVLAATPAQASGTAPVPPRPAVTEKPSASQTDLLKRIQGSRTALKDDPAAAPTASTAEPKADQSPEAASRTADPKIIGGSNATIAEAPWMVQLHYYDNKGTADPSDDEGYFCGGTLVAPAKVLTAAHCVYGLDWARHGAILAGTSQLPDGNDLHGGRVAGVWRQWVNPTYKPRTTSGGDLAVLTLTEALPYKTLQLTSSSDSVSYNNGTPATVYGWGRTSSTSEDLSLTLKKATVPMRSDATCTGAYGSEFVPGQMTCAGNPASGQDAGTVSPCNGDSGGPLVVNGRIAGVVSWGVKDCVEKGAYSVYAKTRSYVGPVNARIDDADLDFDGRADLFVRTPGGQAYEYYSLGDRAPYLGKRVSLGDWSGLSLVRQADLNRDFYQDYLYRTTDGVLYDFAFNGSDRYQSYRVGGGWNVMKDIRVPGDLSGDGLPDMVAQAKDGVLWLYPGKGNGLFGTRVRIGGGWSAYTITGKGDYNNDGKPDLLARDGSGVLWLYPGTGAASAPFGSRIKVGGGWNAYNAFAASGDVTGDGKPDLLARDASGVLWLYKGTGVASAPFGSRIKVGGGWGAFNLFG</sequence>
<feature type="region of interest" description="Disordered" evidence="5">
    <location>
        <begin position="30"/>
        <end position="100"/>
    </location>
</feature>
<dbReference type="AlphaFoldDB" id="A0A1S2Q0V0"/>
<evidence type="ECO:0000256" key="5">
    <source>
        <dbReference type="SAM" id="MobiDB-lite"/>
    </source>
</evidence>